<evidence type="ECO:0000313" key="1">
    <source>
        <dbReference type="EMBL" id="AVM24272.1"/>
    </source>
</evidence>
<protein>
    <submittedName>
        <fullName evidence="1">Uncharacterized protein</fullName>
    </submittedName>
</protein>
<reference evidence="1 2" key="1">
    <citation type="submission" date="2018-02" db="EMBL/GenBank/DDBJ databases">
        <title>The complete genome of two Bacillus pumilus strains from Cuatro Cienegas, Coahuila, Mexico.</title>
        <authorList>
            <person name="Zarza E."/>
            <person name="Alcaraz L.D."/>
            <person name="Aguilar-Salinas B."/>
            <person name="Islas A."/>
            <person name="Olmedo-Alvarez G."/>
        </authorList>
    </citation>
    <scope>NUCLEOTIDE SEQUENCE [LARGE SCALE GENOMIC DNA]</scope>
    <source>
        <strain evidence="1 2">145</strain>
    </source>
</reference>
<name>A0AAD0HN16_BACPU</name>
<evidence type="ECO:0000313" key="2">
    <source>
        <dbReference type="Proteomes" id="UP000264960"/>
    </source>
</evidence>
<gene>
    <name evidence="1" type="ORF">C5695_10660</name>
</gene>
<accession>A0AAD0HN16</accession>
<proteinExistence type="predicted"/>
<dbReference type="EMBL" id="CP027116">
    <property type="protein sequence ID" value="AVM24272.1"/>
    <property type="molecule type" value="Genomic_DNA"/>
</dbReference>
<dbReference type="RefSeq" id="WP_117730701.1">
    <property type="nucleotide sequence ID" value="NZ_CP027116.1"/>
</dbReference>
<dbReference type="AlphaFoldDB" id="A0AAD0HN16"/>
<dbReference type="Proteomes" id="UP000264960">
    <property type="component" value="Chromosome"/>
</dbReference>
<organism evidence="1 2">
    <name type="scientific">Bacillus pumilus</name>
    <name type="common">Bacillus mesentericus</name>
    <dbReference type="NCBI Taxonomy" id="1408"/>
    <lineage>
        <taxon>Bacteria</taxon>
        <taxon>Bacillati</taxon>
        <taxon>Bacillota</taxon>
        <taxon>Bacilli</taxon>
        <taxon>Bacillales</taxon>
        <taxon>Bacillaceae</taxon>
        <taxon>Bacillus</taxon>
    </lineage>
</organism>
<sequence>MANKFRACFVISADTFLEIKDVENTEAAYKKADLVMTPYELTTDIILKIGDREIKLESGCLDITLENVEETE</sequence>